<dbReference type="GO" id="GO:0032877">
    <property type="term" value="P:positive regulation of DNA endoreduplication"/>
    <property type="evidence" value="ECO:0007669"/>
    <property type="project" value="EnsemblPlants"/>
</dbReference>
<evidence type="ECO:0000256" key="11">
    <source>
        <dbReference type="SAM" id="MobiDB-lite"/>
    </source>
</evidence>
<dbReference type="GO" id="GO:0000911">
    <property type="term" value="P:cytokinesis by cell plate formation"/>
    <property type="evidence" value="ECO:0007669"/>
    <property type="project" value="EnsemblPlants"/>
</dbReference>
<keyword evidence="8" id="KW-0927">Auxin signaling pathway</keyword>
<name>A0A388K041_CHABU</name>
<feature type="compositionally biased region" description="Basic and acidic residues" evidence="11">
    <location>
        <begin position="126"/>
        <end position="139"/>
    </location>
</feature>
<keyword evidence="7" id="KW-0325">Glycoprotein</keyword>
<keyword evidence="4" id="KW-0256">Endoplasmic reticulum</keyword>
<evidence type="ECO:0000313" key="13">
    <source>
        <dbReference type="Proteomes" id="UP000265515"/>
    </source>
</evidence>
<dbReference type="Proteomes" id="UP000265515">
    <property type="component" value="Unassembled WGS sequence"/>
</dbReference>
<dbReference type="OMA" id="WDEGCLP"/>
<feature type="binding site" evidence="10">
    <location>
        <position position="20"/>
    </location>
    <ligand>
        <name>Zn(2+)</name>
        <dbReference type="ChEBI" id="CHEBI:29105"/>
    </ligand>
</feature>
<dbReference type="PANTHER" id="PTHR37236:SF1">
    <property type="entry name" value="AUXIN-BINDING PROTEIN 1"/>
    <property type="match status" value="1"/>
</dbReference>
<evidence type="ECO:0000313" key="12">
    <source>
        <dbReference type="EMBL" id="GBG63397.1"/>
    </source>
</evidence>
<evidence type="ECO:0000256" key="1">
    <source>
        <dbReference type="ARBA" id="ARBA00004319"/>
    </source>
</evidence>
<dbReference type="SUPFAM" id="SSF51182">
    <property type="entry name" value="RmlC-like cupins"/>
    <property type="match status" value="1"/>
</dbReference>
<evidence type="ECO:0000256" key="3">
    <source>
        <dbReference type="ARBA" id="ARBA00022729"/>
    </source>
</evidence>
<feature type="glycosylation site" description="N-linked (GlcNAc...) asparagine" evidence="9">
    <location>
        <position position="60"/>
    </location>
</feature>
<accession>A0A388K041</accession>
<dbReference type="GO" id="GO:0010928">
    <property type="term" value="P:regulation of auxin mediated signaling pathway"/>
    <property type="evidence" value="ECO:0007669"/>
    <property type="project" value="EnsemblPlants"/>
</dbReference>
<keyword evidence="6" id="KW-0675">Receptor</keyword>
<dbReference type="AlphaFoldDB" id="A0A388K041"/>
<dbReference type="InterPro" id="IPR000526">
    <property type="entry name" value="Auxin-bd"/>
</dbReference>
<keyword evidence="5 10" id="KW-0862">Zinc</keyword>
<comment type="caution">
    <text evidence="12">The sequence shown here is derived from an EMBL/GenBank/DDBJ whole genome shotgun (WGS) entry which is preliminary data.</text>
</comment>
<evidence type="ECO:0000256" key="5">
    <source>
        <dbReference type="ARBA" id="ARBA00022833"/>
    </source>
</evidence>
<dbReference type="PANTHER" id="PTHR37236">
    <property type="entry name" value="AUXIN-BINDING PROTEIN 1"/>
    <property type="match status" value="1"/>
</dbReference>
<reference evidence="12 13" key="1">
    <citation type="journal article" date="2018" name="Cell">
        <title>The Chara Genome: Secondary Complexity and Implications for Plant Terrestrialization.</title>
        <authorList>
            <person name="Nishiyama T."/>
            <person name="Sakayama H."/>
            <person name="Vries J.D."/>
            <person name="Buschmann H."/>
            <person name="Saint-Marcoux D."/>
            <person name="Ullrich K.K."/>
            <person name="Haas F.B."/>
            <person name="Vanderstraeten L."/>
            <person name="Becker D."/>
            <person name="Lang D."/>
            <person name="Vosolsobe S."/>
            <person name="Rombauts S."/>
            <person name="Wilhelmsson P.K.I."/>
            <person name="Janitza P."/>
            <person name="Kern R."/>
            <person name="Heyl A."/>
            <person name="Rumpler F."/>
            <person name="Villalobos L.I.A.C."/>
            <person name="Clay J.M."/>
            <person name="Skokan R."/>
            <person name="Toyoda A."/>
            <person name="Suzuki Y."/>
            <person name="Kagoshima H."/>
            <person name="Schijlen E."/>
            <person name="Tajeshwar N."/>
            <person name="Catarino B."/>
            <person name="Hetherington A.J."/>
            <person name="Saltykova A."/>
            <person name="Bonnot C."/>
            <person name="Breuninger H."/>
            <person name="Symeonidi A."/>
            <person name="Radhakrishnan G.V."/>
            <person name="Van Nieuwerburgh F."/>
            <person name="Deforce D."/>
            <person name="Chang C."/>
            <person name="Karol K.G."/>
            <person name="Hedrich R."/>
            <person name="Ulvskov P."/>
            <person name="Glockner G."/>
            <person name="Delwiche C.F."/>
            <person name="Petrasek J."/>
            <person name="Van de Peer Y."/>
            <person name="Friml J."/>
            <person name="Beilby M."/>
            <person name="Dolan L."/>
            <person name="Kohara Y."/>
            <person name="Sugano S."/>
            <person name="Fujiyama A."/>
            <person name="Delaux P.-M."/>
            <person name="Quint M."/>
            <person name="TheiBen G."/>
            <person name="Hagemann M."/>
            <person name="Harholt J."/>
            <person name="Dunand C."/>
            <person name="Zachgo S."/>
            <person name="Langdale J."/>
            <person name="Maumus F."/>
            <person name="Straeten D.V.D."/>
            <person name="Gould S.B."/>
            <person name="Rensing S.A."/>
        </authorList>
    </citation>
    <scope>NUCLEOTIDE SEQUENCE [LARGE SCALE GENOMIC DNA]</scope>
    <source>
        <strain evidence="12 13">S276</strain>
    </source>
</reference>
<evidence type="ECO:0000256" key="6">
    <source>
        <dbReference type="ARBA" id="ARBA00023170"/>
    </source>
</evidence>
<dbReference type="GO" id="GO:0051781">
    <property type="term" value="P:positive regulation of cell division"/>
    <property type="evidence" value="ECO:0007669"/>
    <property type="project" value="EnsemblPlants"/>
</dbReference>
<feature type="region of interest" description="Disordered" evidence="11">
    <location>
        <begin position="126"/>
        <end position="159"/>
    </location>
</feature>
<dbReference type="GO" id="GO:0009826">
    <property type="term" value="P:unidimensional cell growth"/>
    <property type="evidence" value="ECO:0007669"/>
    <property type="project" value="EnsemblPlants"/>
</dbReference>
<feature type="binding site" evidence="10">
    <location>
        <position position="26"/>
    </location>
    <ligand>
        <name>Zn(2+)</name>
        <dbReference type="ChEBI" id="CHEBI:29105"/>
    </ligand>
</feature>
<evidence type="ECO:0000256" key="10">
    <source>
        <dbReference type="PIRSR" id="PIRSR600526-2"/>
    </source>
</evidence>
<sequence>MVQIEVWMQTFAPGSGTPIHRHECEEVFIVTKGSGTLRLAQSPSDGETPGDVQAYAFHKNDTFVVPVDAVHQITNTDNEEDLQLLVIISRPPIKIFVYPSWDSPHAESQMIYPYTWDRYCPPVQGRKGDEKLVRSRDHGLDEDDRDEVAVKSSSLTSQDIGANKHTVSEKMGMTRGKSSNVYHTEL</sequence>
<dbReference type="Gene3D" id="2.60.120.10">
    <property type="entry name" value="Jelly Rolls"/>
    <property type="match status" value="1"/>
</dbReference>
<feature type="binding site" evidence="10">
    <location>
        <position position="71"/>
    </location>
    <ligand>
        <name>Zn(2+)</name>
        <dbReference type="ChEBI" id="CHEBI:29105"/>
    </ligand>
</feature>
<dbReference type="STRING" id="69332.A0A388K041"/>
<dbReference type="OrthoDB" id="2013851at2759"/>
<proteinExistence type="predicted"/>
<keyword evidence="2 10" id="KW-0479">Metal-binding</keyword>
<dbReference type="GO" id="GO:0046872">
    <property type="term" value="F:metal ion binding"/>
    <property type="evidence" value="ECO:0007669"/>
    <property type="project" value="UniProtKB-KW"/>
</dbReference>
<organism evidence="12 13">
    <name type="scientific">Chara braunii</name>
    <name type="common">Braun's stonewort</name>
    <dbReference type="NCBI Taxonomy" id="69332"/>
    <lineage>
        <taxon>Eukaryota</taxon>
        <taxon>Viridiplantae</taxon>
        <taxon>Streptophyta</taxon>
        <taxon>Charophyceae</taxon>
        <taxon>Charales</taxon>
        <taxon>Characeae</taxon>
        <taxon>Chara</taxon>
    </lineage>
</organism>
<evidence type="ECO:0000256" key="8">
    <source>
        <dbReference type="ARBA" id="ARBA00023294"/>
    </source>
</evidence>
<dbReference type="InterPro" id="IPR014710">
    <property type="entry name" value="RmlC-like_jellyroll"/>
</dbReference>
<dbReference type="PRINTS" id="PR00655">
    <property type="entry name" value="AUXINBINDNGP"/>
</dbReference>
<evidence type="ECO:0000256" key="7">
    <source>
        <dbReference type="ARBA" id="ARBA00023180"/>
    </source>
</evidence>
<keyword evidence="3" id="KW-0732">Signal</keyword>
<dbReference type="InterPro" id="IPR011051">
    <property type="entry name" value="RmlC_Cupin_sf"/>
</dbReference>
<dbReference type="SMR" id="A0A388K041"/>
<evidence type="ECO:0000256" key="4">
    <source>
        <dbReference type="ARBA" id="ARBA00022824"/>
    </source>
</evidence>
<protein>
    <submittedName>
        <fullName evidence="12">Uncharacterized protein</fullName>
    </submittedName>
</protein>
<evidence type="ECO:0000256" key="9">
    <source>
        <dbReference type="PIRSR" id="PIRSR600526-1"/>
    </source>
</evidence>
<dbReference type="GO" id="GO:0010011">
    <property type="term" value="F:auxin binding"/>
    <property type="evidence" value="ECO:0007669"/>
    <property type="project" value="EnsemblPlants"/>
</dbReference>
<dbReference type="GO" id="GO:0009734">
    <property type="term" value="P:auxin-activated signaling pathway"/>
    <property type="evidence" value="ECO:0007669"/>
    <property type="project" value="UniProtKB-KW"/>
</dbReference>
<dbReference type="GO" id="GO:0005788">
    <property type="term" value="C:endoplasmic reticulum lumen"/>
    <property type="evidence" value="ECO:0007669"/>
    <property type="project" value="UniProtKB-SubCell"/>
</dbReference>
<dbReference type="Pfam" id="PF02041">
    <property type="entry name" value="Auxin_BP"/>
    <property type="match status" value="1"/>
</dbReference>
<comment type="subcellular location">
    <subcellularLocation>
        <location evidence="1">Endoplasmic reticulum lumen</location>
    </subcellularLocation>
</comment>
<dbReference type="Gramene" id="GBG63397">
    <property type="protein sequence ID" value="GBG63397"/>
    <property type="gene ID" value="CBR_g38020"/>
</dbReference>
<evidence type="ECO:0000256" key="2">
    <source>
        <dbReference type="ARBA" id="ARBA00022723"/>
    </source>
</evidence>
<dbReference type="EMBL" id="BFEA01000039">
    <property type="protein sequence ID" value="GBG63397.1"/>
    <property type="molecule type" value="Genomic_DNA"/>
</dbReference>
<gene>
    <name evidence="12" type="ORF">CBR_g38020</name>
</gene>
<keyword evidence="13" id="KW-1185">Reference proteome</keyword>
<feature type="binding site" evidence="10">
    <location>
        <position position="22"/>
    </location>
    <ligand>
        <name>Zn(2+)</name>
        <dbReference type="ChEBI" id="CHEBI:29105"/>
    </ligand>
</feature>
<dbReference type="GO" id="GO:0045793">
    <property type="term" value="P:positive regulation of cell size"/>
    <property type="evidence" value="ECO:0007669"/>
    <property type="project" value="EnsemblPlants"/>
</dbReference>